<proteinExistence type="predicted"/>
<reference evidence="2" key="1">
    <citation type="journal article" date="2019" name="Int. J. Syst. Evol. Microbiol.">
        <title>The Global Catalogue of Microorganisms (GCM) 10K type strain sequencing project: providing services to taxonomists for standard genome sequencing and annotation.</title>
        <authorList>
            <consortium name="The Broad Institute Genomics Platform"/>
            <consortium name="The Broad Institute Genome Sequencing Center for Infectious Disease"/>
            <person name="Wu L."/>
            <person name="Ma J."/>
        </authorList>
    </citation>
    <scope>NUCLEOTIDE SEQUENCE [LARGE SCALE GENOMIC DNA]</scope>
    <source>
        <strain evidence="2">JCM 17656</strain>
    </source>
</reference>
<organism evidence="1 2">
    <name type="scientific">Streptomyces osmaniensis</name>
    <dbReference type="NCBI Taxonomy" id="593134"/>
    <lineage>
        <taxon>Bacteria</taxon>
        <taxon>Bacillati</taxon>
        <taxon>Actinomycetota</taxon>
        <taxon>Actinomycetes</taxon>
        <taxon>Kitasatosporales</taxon>
        <taxon>Streptomycetaceae</taxon>
        <taxon>Streptomyces</taxon>
    </lineage>
</organism>
<accession>A0ABP6Z2B3</accession>
<comment type="caution">
    <text evidence="1">The sequence shown here is derived from an EMBL/GenBank/DDBJ whole genome shotgun (WGS) entry which is preliminary data.</text>
</comment>
<dbReference type="EMBL" id="BAABCE010000045">
    <property type="protein sequence ID" value="GAA3597014.1"/>
    <property type="molecule type" value="Genomic_DNA"/>
</dbReference>
<dbReference type="Proteomes" id="UP001500707">
    <property type="component" value="Unassembled WGS sequence"/>
</dbReference>
<evidence type="ECO:0008006" key="3">
    <source>
        <dbReference type="Google" id="ProtNLM"/>
    </source>
</evidence>
<name>A0ABP6Z2B3_9ACTN</name>
<evidence type="ECO:0000313" key="1">
    <source>
        <dbReference type="EMBL" id="GAA3597014.1"/>
    </source>
</evidence>
<sequence length="82" mass="8647">MTGDDGIDVYLGLDVGKGEHHATALTPVGAFDGLETVLEPVAVAVDRDDLAGAARRCWRFIRGRSAAEPGCGSRTASSWFAR</sequence>
<dbReference type="RefSeq" id="WP_346186815.1">
    <property type="nucleotide sequence ID" value="NZ_BAABCE010000045.1"/>
</dbReference>
<protein>
    <recommendedName>
        <fullName evidence="3">Transposase</fullName>
    </recommendedName>
</protein>
<evidence type="ECO:0000313" key="2">
    <source>
        <dbReference type="Proteomes" id="UP001500707"/>
    </source>
</evidence>
<keyword evidence="2" id="KW-1185">Reference proteome</keyword>
<gene>
    <name evidence="1" type="ORF">GCM10022295_92150</name>
</gene>